<proteinExistence type="predicted"/>
<accession>A0A0F9J1J5</accession>
<sequence>MTLDLGILRNRVYQIDGLQITVGGVLLAIVVLYLIMRARR</sequence>
<keyword evidence="1" id="KW-1133">Transmembrane helix</keyword>
<protein>
    <submittedName>
        <fullName evidence="2">Uncharacterized protein</fullName>
    </submittedName>
</protein>
<dbReference type="EMBL" id="LAZR01011096">
    <property type="protein sequence ID" value="KKM63443.1"/>
    <property type="molecule type" value="Genomic_DNA"/>
</dbReference>
<comment type="caution">
    <text evidence="2">The sequence shown here is derived from an EMBL/GenBank/DDBJ whole genome shotgun (WGS) entry which is preliminary data.</text>
</comment>
<reference evidence="2" key="1">
    <citation type="journal article" date="2015" name="Nature">
        <title>Complex archaea that bridge the gap between prokaryotes and eukaryotes.</title>
        <authorList>
            <person name="Spang A."/>
            <person name="Saw J.H."/>
            <person name="Jorgensen S.L."/>
            <person name="Zaremba-Niedzwiedzka K."/>
            <person name="Martijn J."/>
            <person name="Lind A.E."/>
            <person name="van Eijk R."/>
            <person name="Schleper C."/>
            <person name="Guy L."/>
            <person name="Ettema T.J."/>
        </authorList>
    </citation>
    <scope>NUCLEOTIDE SEQUENCE</scope>
</reference>
<feature type="transmembrane region" description="Helical" evidence="1">
    <location>
        <begin position="12"/>
        <end position="35"/>
    </location>
</feature>
<name>A0A0F9J1J5_9ZZZZ</name>
<dbReference type="AlphaFoldDB" id="A0A0F9J1J5"/>
<evidence type="ECO:0000313" key="2">
    <source>
        <dbReference type="EMBL" id="KKM63443.1"/>
    </source>
</evidence>
<evidence type="ECO:0000256" key="1">
    <source>
        <dbReference type="SAM" id="Phobius"/>
    </source>
</evidence>
<keyword evidence="1" id="KW-0472">Membrane</keyword>
<gene>
    <name evidence="2" type="ORF">LCGC14_1511380</name>
</gene>
<organism evidence="2">
    <name type="scientific">marine sediment metagenome</name>
    <dbReference type="NCBI Taxonomy" id="412755"/>
    <lineage>
        <taxon>unclassified sequences</taxon>
        <taxon>metagenomes</taxon>
        <taxon>ecological metagenomes</taxon>
    </lineage>
</organism>
<keyword evidence="1" id="KW-0812">Transmembrane</keyword>